<dbReference type="SUPFAM" id="SSF90123">
    <property type="entry name" value="ABC transporter transmembrane region"/>
    <property type="match status" value="1"/>
</dbReference>
<evidence type="ECO:0000256" key="1">
    <source>
        <dbReference type="ARBA" id="ARBA00004651"/>
    </source>
</evidence>
<dbReference type="InterPro" id="IPR039421">
    <property type="entry name" value="Type_1_exporter"/>
</dbReference>
<dbReference type="Proteomes" id="UP000030300">
    <property type="component" value="Chromosome"/>
</dbReference>
<dbReference type="SUPFAM" id="SSF52540">
    <property type="entry name" value="P-loop containing nucleoside triphosphate hydrolases"/>
    <property type="match status" value="1"/>
</dbReference>
<dbReference type="OrthoDB" id="4966664at2"/>
<dbReference type="InterPro" id="IPR036640">
    <property type="entry name" value="ABC1_TM_sf"/>
</dbReference>
<proteinExistence type="predicted"/>
<keyword evidence="4" id="KW-0472">Membrane</keyword>
<comment type="subcellular location">
    <subcellularLocation>
        <location evidence="1">Cell membrane</location>
        <topology evidence="1">Multi-pass membrane protein</topology>
    </subcellularLocation>
</comment>
<dbReference type="AlphaFoldDB" id="A0A0A1DRZ3"/>
<accession>A0A0A1DRZ3</accession>
<dbReference type="InterPro" id="IPR011527">
    <property type="entry name" value="ABC1_TM_dom"/>
</dbReference>
<dbReference type="GO" id="GO:0016887">
    <property type="term" value="F:ATP hydrolysis activity"/>
    <property type="evidence" value="ECO:0007669"/>
    <property type="project" value="InterPro"/>
</dbReference>
<dbReference type="InterPro" id="IPR027417">
    <property type="entry name" value="P-loop_NTPase"/>
</dbReference>
<dbReference type="Gene3D" id="1.20.1560.10">
    <property type="entry name" value="ABC transporter type 1, transmembrane domain"/>
    <property type="match status" value="1"/>
</dbReference>
<reference evidence="5 6" key="1">
    <citation type="journal article" date="2015" name="Genome Announc.">
        <title>Complete Genome Sequence of Steroid-Transforming Nocardioides simplex VKM Ac-2033D.</title>
        <authorList>
            <person name="Shtratnikova V.Y."/>
            <person name="Schelkunov M.I."/>
            <person name="Pekov Y.A."/>
            <person name="Fokina V.V."/>
            <person name="Logacheva M.D."/>
            <person name="Sokolov S.L."/>
            <person name="Bragin E.Y."/>
            <person name="Ashapkin V.V."/>
            <person name="Donova M.V."/>
        </authorList>
    </citation>
    <scope>NUCLEOTIDE SEQUENCE [LARGE SCALE GENOMIC DNA]</scope>
    <source>
        <strain evidence="5 6">VKM Ac-2033D</strain>
    </source>
</reference>
<dbReference type="HOGENOM" id="CLU_000604_84_3_11"/>
<protein>
    <submittedName>
        <fullName evidence="5">Putative ABC transporter transmembrane protein</fullName>
        <ecNumber evidence="5">3.6.3.30</ecNumber>
    </submittedName>
</protein>
<name>A0A0A1DRZ3_NOCSI</name>
<dbReference type="GO" id="GO:0015421">
    <property type="term" value="F:ABC-type oligopeptide transporter activity"/>
    <property type="evidence" value="ECO:0007669"/>
    <property type="project" value="TreeGrafter"/>
</dbReference>
<evidence type="ECO:0000256" key="2">
    <source>
        <dbReference type="ARBA" id="ARBA00022692"/>
    </source>
</evidence>
<gene>
    <name evidence="5" type="ORF">KR76_17710</name>
</gene>
<dbReference type="InterPro" id="IPR017871">
    <property type="entry name" value="ABC_transporter-like_CS"/>
</dbReference>
<dbReference type="PANTHER" id="PTHR43394">
    <property type="entry name" value="ATP-DEPENDENT PERMEASE MDL1, MITOCHONDRIAL"/>
    <property type="match status" value="1"/>
</dbReference>
<dbReference type="InterPro" id="IPR003439">
    <property type="entry name" value="ABC_transporter-like_ATP-bd"/>
</dbReference>
<organism evidence="5 6">
    <name type="scientific">Nocardioides simplex</name>
    <name type="common">Arthrobacter simplex</name>
    <dbReference type="NCBI Taxonomy" id="2045"/>
    <lineage>
        <taxon>Bacteria</taxon>
        <taxon>Bacillati</taxon>
        <taxon>Actinomycetota</taxon>
        <taxon>Actinomycetes</taxon>
        <taxon>Propionibacteriales</taxon>
        <taxon>Nocardioidaceae</taxon>
        <taxon>Pimelobacter</taxon>
    </lineage>
</organism>
<dbReference type="PROSITE" id="PS00211">
    <property type="entry name" value="ABC_TRANSPORTER_1"/>
    <property type="match status" value="1"/>
</dbReference>
<dbReference type="GO" id="GO:0005886">
    <property type="term" value="C:plasma membrane"/>
    <property type="evidence" value="ECO:0007669"/>
    <property type="project" value="UniProtKB-SubCell"/>
</dbReference>
<dbReference type="RefSeq" id="WP_038680108.1">
    <property type="nucleotide sequence ID" value="NZ_BJMC01000018.1"/>
</dbReference>
<dbReference type="EC" id="3.6.3.30" evidence="5"/>
<keyword evidence="2 5" id="KW-0812">Transmembrane</keyword>
<dbReference type="Gene3D" id="3.40.50.300">
    <property type="entry name" value="P-loop containing nucleotide triphosphate hydrolases"/>
    <property type="match status" value="1"/>
</dbReference>
<dbReference type="STRING" id="2045.KR76_17710"/>
<evidence type="ECO:0000256" key="4">
    <source>
        <dbReference type="ARBA" id="ARBA00023136"/>
    </source>
</evidence>
<dbReference type="eggNOG" id="COG1132">
    <property type="taxonomic scope" value="Bacteria"/>
</dbReference>
<dbReference type="GeneID" id="96610650"/>
<evidence type="ECO:0000313" key="6">
    <source>
        <dbReference type="Proteomes" id="UP000030300"/>
    </source>
</evidence>
<dbReference type="PANTHER" id="PTHR43394:SF1">
    <property type="entry name" value="ATP-BINDING CASSETTE SUB-FAMILY B MEMBER 10, MITOCHONDRIAL"/>
    <property type="match status" value="1"/>
</dbReference>
<evidence type="ECO:0000313" key="5">
    <source>
        <dbReference type="EMBL" id="AIY18150.1"/>
    </source>
</evidence>
<dbReference type="EMBL" id="CP009896">
    <property type="protein sequence ID" value="AIY18150.1"/>
    <property type="molecule type" value="Genomic_DNA"/>
</dbReference>
<keyword evidence="6" id="KW-1185">Reference proteome</keyword>
<evidence type="ECO:0000256" key="3">
    <source>
        <dbReference type="ARBA" id="ARBA00022989"/>
    </source>
</evidence>
<keyword evidence="5" id="KW-0378">Hydrolase</keyword>
<dbReference type="GO" id="GO:0005524">
    <property type="term" value="F:ATP binding"/>
    <property type="evidence" value="ECO:0007669"/>
    <property type="project" value="InterPro"/>
</dbReference>
<dbReference type="PROSITE" id="PS50893">
    <property type="entry name" value="ABC_TRANSPORTER_2"/>
    <property type="match status" value="1"/>
</dbReference>
<sequence>MAEPTPAAPTSGGLLRDAITAQPWRVTLATVCAIGHQAGEAMVPVVVGLALDRGVSARDDQALVRWLLVLAVTFAVLSFSYRCFDRTATRVAADAEVALRGRVAAHLLDVRGIGPHENGSGGLAEVASSDVRTVAESSSVLQMFAAGLAGMLVAVVALLRIHPVVGLVVVVGVVVVTFLLHRASVLLERRVVADRQASAEAADAAADLLTGLRVLKGLSAEDAAGRRFRLVSGHALRAALRSARAGAGFEALAALAPALLVAATVAVAGGLALDGRISLGALVAALGLAQFLSGPLQMVAYTFAELATVRAAAIRVAGVLATAPPSYGGAPLPDPPGPLHVDGRVVDLPGRALRLRPGVVTGVVGRPEQLERLAAALTGEPRPHGDLVRLDDVALSAAEPTALRRTVVVAPHDARLFTGTLAANVDGTDRAADAVAAAIDAAAVRDVLDVIPGGLDAQVGEGGHLLSGGQRQRVGLARALALDPPVLVLHEPTSAVDSVTEALIASRLVALRADRTTVVLTTSPVLLDACTEVVWLDGDVVVGRHHTLLDHAGYAAAVLR</sequence>
<dbReference type="PROSITE" id="PS50929">
    <property type="entry name" value="ABC_TM1F"/>
    <property type="match status" value="1"/>
</dbReference>
<dbReference type="KEGG" id="psim:KR76_17710"/>
<keyword evidence="3" id="KW-1133">Transmembrane helix</keyword>
<dbReference type="Pfam" id="PF00005">
    <property type="entry name" value="ABC_tran"/>
    <property type="match status" value="1"/>
</dbReference>
<dbReference type="Pfam" id="PF00664">
    <property type="entry name" value="ABC_membrane"/>
    <property type="match status" value="1"/>
</dbReference>